<dbReference type="SUPFAM" id="SSF54928">
    <property type="entry name" value="RNA-binding domain, RBD"/>
    <property type="match status" value="1"/>
</dbReference>
<dbReference type="InterPro" id="IPR035979">
    <property type="entry name" value="RBD_domain_sf"/>
</dbReference>
<dbReference type="Gene3D" id="3.30.70.330">
    <property type="match status" value="1"/>
</dbReference>
<dbReference type="STRING" id="1754191.A0A1Y1V4Q9"/>
<feature type="compositionally biased region" description="Basic and acidic residues" evidence="2">
    <location>
        <begin position="92"/>
        <end position="101"/>
    </location>
</feature>
<evidence type="ECO:0000259" key="3">
    <source>
        <dbReference type="PROSITE" id="PS50102"/>
    </source>
</evidence>
<dbReference type="SMART" id="SM00360">
    <property type="entry name" value="RRM"/>
    <property type="match status" value="1"/>
</dbReference>
<gene>
    <name evidence="4" type="ORF">BCR36DRAFT_296089</name>
</gene>
<dbReference type="Proteomes" id="UP000193719">
    <property type="component" value="Unassembled WGS sequence"/>
</dbReference>
<dbReference type="CDD" id="cd00590">
    <property type="entry name" value="RRM_SF"/>
    <property type="match status" value="1"/>
</dbReference>
<dbReference type="GO" id="GO:1990904">
    <property type="term" value="C:ribonucleoprotein complex"/>
    <property type="evidence" value="ECO:0007669"/>
    <property type="project" value="TreeGrafter"/>
</dbReference>
<feature type="compositionally biased region" description="Basic and acidic residues" evidence="2">
    <location>
        <begin position="1"/>
        <end position="16"/>
    </location>
</feature>
<feature type="domain" description="RRM" evidence="3">
    <location>
        <begin position="126"/>
        <end position="202"/>
    </location>
</feature>
<dbReference type="InterPro" id="IPR012677">
    <property type="entry name" value="Nucleotide-bd_a/b_plait_sf"/>
</dbReference>
<dbReference type="PANTHER" id="PTHR10693">
    <property type="entry name" value="RAS GTPASE-ACTIVATING PROTEIN-BINDING PROTEIN"/>
    <property type="match status" value="1"/>
</dbReference>
<organism evidence="4 5">
    <name type="scientific">Piromyces finnis</name>
    <dbReference type="NCBI Taxonomy" id="1754191"/>
    <lineage>
        <taxon>Eukaryota</taxon>
        <taxon>Fungi</taxon>
        <taxon>Fungi incertae sedis</taxon>
        <taxon>Chytridiomycota</taxon>
        <taxon>Chytridiomycota incertae sedis</taxon>
        <taxon>Neocallimastigomycetes</taxon>
        <taxon>Neocallimastigales</taxon>
        <taxon>Neocallimastigaceae</taxon>
        <taxon>Piromyces</taxon>
    </lineage>
</organism>
<name>A0A1Y1V4Q9_9FUNG</name>
<dbReference type="AlphaFoldDB" id="A0A1Y1V4Q9"/>
<evidence type="ECO:0000256" key="2">
    <source>
        <dbReference type="SAM" id="MobiDB-lite"/>
    </source>
</evidence>
<dbReference type="PROSITE" id="PS50102">
    <property type="entry name" value="RRM"/>
    <property type="match status" value="1"/>
</dbReference>
<keyword evidence="1" id="KW-0694">RNA-binding</keyword>
<feature type="compositionally biased region" description="Low complexity" evidence="2">
    <location>
        <begin position="78"/>
        <end position="91"/>
    </location>
</feature>
<dbReference type="PANTHER" id="PTHR10693:SF20">
    <property type="entry name" value="AT27578P"/>
    <property type="match status" value="1"/>
</dbReference>
<accession>A0A1Y1V4Q9</accession>
<feature type="region of interest" description="Disordered" evidence="2">
    <location>
        <begin position="198"/>
        <end position="234"/>
    </location>
</feature>
<proteinExistence type="predicted"/>
<feature type="region of interest" description="Disordered" evidence="2">
    <location>
        <begin position="1"/>
        <end position="123"/>
    </location>
</feature>
<feature type="compositionally biased region" description="Polar residues" evidence="2">
    <location>
        <begin position="215"/>
        <end position="224"/>
    </location>
</feature>
<feature type="compositionally biased region" description="Low complexity" evidence="2">
    <location>
        <begin position="17"/>
        <end position="64"/>
    </location>
</feature>
<dbReference type="InterPro" id="IPR039539">
    <property type="entry name" value="Ras_GTPase_bind_prot"/>
</dbReference>
<evidence type="ECO:0000313" key="4">
    <source>
        <dbReference type="EMBL" id="ORX47111.1"/>
    </source>
</evidence>
<sequence>MEEKKAEKEAPEEKNETPITQATTTTNTTTTTTTESNNTTPAQVQTTNTTTTVPTTELTESATESEPKRTNQVKSFATVTASNTTTTGTTTHLKEVSKVENKPLPNSNIQKNNHRGRQDQKGNMDREIFIKDVNDNISKEKIKEAFSKFGEVKKVDIFRHNGFVEFTSIESAKNAIAAKNVIIDGHKILAEEKHKRKGFNNSYNNRNREYRDSRGYQNGKNGSYVNRGKSIRSK</sequence>
<keyword evidence="5" id="KW-1185">Reference proteome</keyword>
<protein>
    <recommendedName>
        <fullName evidence="3">RRM domain-containing protein</fullName>
    </recommendedName>
</protein>
<reference evidence="4 5" key="1">
    <citation type="submission" date="2016-08" db="EMBL/GenBank/DDBJ databases">
        <title>Genomes of anaerobic fungi encode conserved fungal cellulosomes for biomass hydrolysis.</title>
        <authorList>
            <consortium name="DOE Joint Genome Institute"/>
            <person name="Haitjema C.H."/>
            <person name="Gilmore S.P."/>
            <person name="Henske J.K."/>
            <person name="Solomon K.V."/>
            <person name="De Groot R."/>
            <person name="Kuo A."/>
            <person name="Mondo S.J."/>
            <person name="Salamov A.A."/>
            <person name="Labutti K."/>
            <person name="Zhao Z."/>
            <person name="Chiniquy J."/>
            <person name="Barry K."/>
            <person name="Brewer H.M."/>
            <person name="Purvine S.O."/>
            <person name="Wright A.T."/>
            <person name="Boxma B."/>
            <person name="Van Alen T."/>
            <person name="Hackstein J.H."/>
            <person name="Baker S.E."/>
            <person name="Grigoriev I.V."/>
            <person name="O'Malley M.A."/>
        </authorList>
    </citation>
    <scope>NUCLEOTIDE SEQUENCE [LARGE SCALE GENOMIC DNA]</scope>
    <source>
        <strain evidence="5">finn</strain>
    </source>
</reference>
<comment type="caution">
    <text evidence="4">The sequence shown here is derived from an EMBL/GenBank/DDBJ whole genome shotgun (WGS) entry which is preliminary data.</text>
</comment>
<dbReference type="EMBL" id="MCFH01000032">
    <property type="protein sequence ID" value="ORX47111.1"/>
    <property type="molecule type" value="Genomic_DNA"/>
</dbReference>
<evidence type="ECO:0000256" key="1">
    <source>
        <dbReference type="PROSITE-ProRule" id="PRU00176"/>
    </source>
</evidence>
<dbReference type="InterPro" id="IPR000504">
    <property type="entry name" value="RRM_dom"/>
</dbReference>
<evidence type="ECO:0000313" key="5">
    <source>
        <dbReference type="Proteomes" id="UP000193719"/>
    </source>
</evidence>
<dbReference type="Pfam" id="PF00076">
    <property type="entry name" value="RRM_1"/>
    <property type="match status" value="1"/>
</dbReference>
<dbReference type="GO" id="GO:0003729">
    <property type="term" value="F:mRNA binding"/>
    <property type="evidence" value="ECO:0007669"/>
    <property type="project" value="TreeGrafter"/>
</dbReference>
<dbReference type="GO" id="GO:0005829">
    <property type="term" value="C:cytosol"/>
    <property type="evidence" value="ECO:0007669"/>
    <property type="project" value="TreeGrafter"/>
</dbReference>
<reference evidence="4 5" key="2">
    <citation type="submission" date="2016-08" db="EMBL/GenBank/DDBJ databases">
        <title>Pervasive Adenine N6-methylation of Active Genes in Fungi.</title>
        <authorList>
            <consortium name="DOE Joint Genome Institute"/>
            <person name="Mondo S.J."/>
            <person name="Dannebaum R.O."/>
            <person name="Kuo R.C."/>
            <person name="Labutti K."/>
            <person name="Haridas S."/>
            <person name="Kuo A."/>
            <person name="Salamov A."/>
            <person name="Ahrendt S.R."/>
            <person name="Lipzen A."/>
            <person name="Sullivan W."/>
            <person name="Andreopoulos W.B."/>
            <person name="Clum A."/>
            <person name="Lindquist E."/>
            <person name="Daum C."/>
            <person name="Ramamoorthy G.K."/>
            <person name="Gryganskyi A."/>
            <person name="Culley D."/>
            <person name="Magnuson J.K."/>
            <person name="James T.Y."/>
            <person name="O'Malley M.A."/>
            <person name="Stajich J.E."/>
            <person name="Spatafora J.W."/>
            <person name="Visel A."/>
            <person name="Grigoriev I.V."/>
        </authorList>
    </citation>
    <scope>NUCLEOTIDE SEQUENCE [LARGE SCALE GENOMIC DNA]</scope>
    <source>
        <strain evidence="5">finn</strain>
    </source>
</reference>